<dbReference type="PROSITE" id="PS50011">
    <property type="entry name" value="PROTEIN_KINASE_DOM"/>
    <property type="match status" value="1"/>
</dbReference>
<keyword evidence="2" id="KW-0547">Nucleotide-binding</keyword>
<name>A0A7K0KDU8_9BACT</name>
<evidence type="ECO:0000259" key="7">
    <source>
        <dbReference type="PROSITE" id="PS50011"/>
    </source>
</evidence>
<evidence type="ECO:0000256" key="6">
    <source>
        <dbReference type="SAM" id="Phobius"/>
    </source>
</evidence>
<feature type="domain" description="Protein kinase" evidence="7">
    <location>
        <begin position="1"/>
        <end position="317"/>
    </location>
</feature>
<keyword evidence="6" id="KW-0812">Transmembrane</keyword>
<keyword evidence="6" id="KW-1133">Transmembrane helix</keyword>
<accession>A0A7K0KDU8</accession>
<feature type="compositionally biased region" description="Polar residues" evidence="5">
    <location>
        <begin position="265"/>
        <end position="282"/>
    </location>
</feature>
<dbReference type="GO" id="GO:0004674">
    <property type="term" value="F:protein serine/threonine kinase activity"/>
    <property type="evidence" value="ECO:0007669"/>
    <property type="project" value="TreeGrafter"/>
</dbReference>
<evidence type="ECO:0000256" key="5">
    <source>
        <dbReference type="SAM" id="MobiDB-lite"/>
    </source>
</evidence>
<keyword evidence="6" id="KW-0472">Membrane</keyword>
<proteinExistence type="predicted"/>
<evidence type="ECO:0000313" key="9">
    <source>
        <dbReference type="Proteomes" id="UP000438914"/>
    </source>
</evidence>
<evidence type="ECO:0000256" key="2">
    <source>
        <dbReference type="ARBA" id="ARBA00022741"/>
    </source>
</evidence>
<dbReference type="Proteomes" id="UP000438914">
    <property type="component" value="Unassembled WGS sequence"/>
</dbReference>
<keyword evidence="4" id="KW-0067">ATP-binding</keyword>
<feature type="region of interest" description="Disordered" evidence="5">
    <location>
        <begin position="265"/>
        <end position="312"/>
    </location>
</feature>
<comment type="caution">
    <text evidence="8">The sequence shown here is derived from an EMBL/GenBank/DDBJ whole genome shotgun (WGS) entry which is preliminary data.</text>
</comment>
<evidence type="ECO:0000256" key="1">
    <source>
        <dbReference type="ARBA" id="ARBA00022679"/>
    </source>
</evidence>
<dbReference type="Pfam" id="PF00069">
    <property type="entry name" value="Pkinase"/>
    <property type="match status" value="1"/>
</dbReference>
<protein>
    <submittedName>
        <fullName evidence="8">Protein kinase</fullName>
    </submittedName>
</protein>
<dbReference type="AlphaFoldDB" id="A0A7K0KDU8"/>
<dbReference type="InterPro" id="IPR011009">
    <property type="entry name" value="Kinase-like_dom_sf"/>
</dbReference>
<keyword evidence="3 8" id="KW-0418">Kinase</keyword>
<keyword evidence="9" id="KW-1185">Reference proteome</keyword>
<dbReference type="InterPro" id="IPR000719">
    <property type="entry name" value="Prot_kinase_dom"/>
</dbReference>
<feature type="transmembrane region" description="Helical" evidence="6">
    <location>
        <begin position="240"/>
        <end position="259"/>
    </location>
</feature>
<dbReference type="RefSeq" id="WP_154533611.1">
    <property type="nucleotide sequence ID" value="NZ_VUNG01000008.1"/>
</dbReference>
<organism evidence="8 9">
    <name type="scientific">Hallella mizrahii</name>
    <dbReference type="NCBI Taxonomy" id="2606637"/>
    <lineage>
        <taxon>Bacteria</taxon>
        <taxon>Pseudomonadati</taxon>
        <taxon>Bacteroidota</taxon>
        <taxon>Bacteroidia</taxon>
        <taxon>Bacteroidales</taxon>
        <taxon>Prevotellaceae</taxon>
        <taxon>Hallella</taxon>
    </lineage>
</organism>
<dbReference type="Gene3D" id="1.10.510.10">
    <property type="entry name" value="Transferase(Phosphotransferase) domain 1"/>
    <property type="match status" value="1"/>
</dbReference>
<dbReference type="GO" id="GO:0005524">
    <property type="term" value="F:ATP binding"/>
    <property type="evidence" value="ECO:0007669"/>
    <property type="project" value="UniProtKB-KW"/>
</dbReference>
<dbReference type="PANTHER" id="PTHR43289:SF6">
    <property type="entry name" value="SERINE_THREONINE-PROTEIN KINASE NEKL-3"/>
    <property type="match status" value="1"/>
</dbReference>
<sequence>MTVTDMQEIKTASIQKLTTGKDGGQDVLLVSLKEAYQSKPQYQRALKKEFDRCKDFDHQHLLKFLAMKDVEGLGTCIEMEWEDSRSLLEYLDEGHSEDEKKRVISQIASALEYLHGNGMVHGALDPTFIFVTKKTDEVKVLNLRLRYADSMSMPNSSLRFIAPEAKDGTVTLDARADVYSLGMIVKAMNLGNEYDQVIDGSCSFGRSERYASIEDFMEAFEHHRYSRKSETTSSPVNRKMVGLVAAIAVLVVIAVVLLFSRGGQSDQQTASNDSTEIANNEQSQSSDTSSNSVSGSVAPSPDSTDNAQQAAAQTPQYTGDLVFLNNLVPQMHIDIDKIYASSTDPDQIHKKVAIYYKGLRKTLGSLNEEQFAAFDKAFSDYIKSKQ</sequence>
<evidence type="ECO:0000256" key="3">
    <source>
        <dbReference type="ARBA" id="ARBA00022777"/>
    </source>
</evidence>
<reference evidence="8 9" key="1">
    <citation type="submission" date="2019-08" db="EMBL/GenBank/DDBJ databases">
        <title>In-depth cultivation of the pig gut microbiome towards novel bacterial diversity and tailored functional studies.</title>
        <authorList>
            <person name="Wylensek D."/>
            <person name="Hitch T.C.A."/>
            <person name="Clavel T."/>
        </authorList>
    </citation>
    <scope>NUCLEOTIDE SEQUENCE [LARGE SCALE GENOMIC DNA]</scope>
    <source>
        <strain evidence="8 9">LKV-178-WT-2A</strain>
    </source>
</reference>
<dbReference type="SUPFAM" id="SSF56112">
    <property type="entry name" value="Protein kinase-like (PK-like)"/>
    <property type="match status" value="1"/>
</dbReference>
<dbReference type="PANTHER" id="PTHR43289">
    <property type="entry name" value="MITOGEN-ACTIVATED PROTEIN KINASE KINASE KINASE 20-RELATED"/>
    <property type="match status" value="1"/>
</dbReference>
<dbReference type="SMART" id="SM00220">
    <property type="entry name" value="S_TKc"/>
    <property type="match status" value="1"/>
</dbReference>
<dbReference type="EMBL" id="VUNG01000008">
    <property type="protein sequence ID" value="MST84028.1"/>
    <property type="molecule type" value="Genomic_DNA"/>
</dbReference>
<gene>
    <name evidence="8" type="ORF">FYJ73_04990</name>
</gene>
<evidence type="ECO:0000313" key="8">
    <source>
        <dbReference type="EMBL" id="MST84028.1"/>
    </source>
</evidence>
<feature type="compositionally biased region" description="Low complexity" evidence="5">
    <location>
        <begin position="283"/>
        <end position="300"/>
    </location>
</feature>
<keyword evidence="1" id="KW-0808">Transferase</keyword>
<evidence type="ECO:0000256" key="4">
    <source>
        <dbReference type="ARBA" id="ARBA00022840"/>
    </source>
</evidence>